<dbReference type="EMBL" id="PDCR01000006">
    <property type="protein sequence ID" value="PEG55425.1"/>
    <property type="molecule type" value="Genomic_DNA"/>
</dbReference>
<evidence type="ECO:0000313" key="5">
    <source>
        <dbReference type="Proteomes" id="UP000220340"/>
    </source>
</evidence>
<dbReference type="STRING" id="1801.BRW64_25035"/>
<reference evidence="2 4" key="1">
    <citation type="submission" date="2016-09" db="EMBL/GenBank/DDBJ databases">
        <title>genome sequences of unsequenced Mycobacteria.</title>
        <authorList>
            <person name="Greninger A.L."/>
            <person name="Jerome K.R."/>
            <person name="Mcnair B."/>
            <person name="Wallis C."/>
            <person name="Fang F."/>
        </authorList>
    </citation>
    <scope>NUCLEOTIDE SEQUENCE [LARGE SCALE GENOMIC DNA]</scope>
    <source>
        <strain evidence="2 4">BM1</strain>
    </source>
</reference>
<accession>A0A1Q4H5G1</accession>
<evidence type="ECO:0000313" key="2">
    <source>
        <dbReference type="EMBL" id="OPE53556.1"/>
    </source>
</evidence>
<dbReference type="Proteomes" id="UP000191039">
    <property type="component" value="Unassembled WGS sequence"/>
</dbReference>
<dbReference type="AlphaFoldDB" id="A0A1Q4H5G1"/>
<dbReference type="EMBL" id="MIJD01000148">
    <property type="protein sequence ID" value="OPE53556.1"/>
    <property type="molecule type" value="Genomic_DNA"/>
</dbReference>
<feature type="region of interest" description="Disordered" evidence="1">
    <location>
        <begin position="1"/>
        <end position="39"/>
    </location>
</feature>
<dbReference type="InterPro" id="IPR023203">
    <property type="entry name" value="TTHA0068_sf"/>
</dbReference>
<dbReference type="Pfam" id="PF03745">
    <property type="entry name" value="DUF309"/>
    <property type="match status" value="1"/>
</dbReference>
<evidence type="ECO:0000256" key="1">
    <source>
        <dbReference type="SAM" id="MobiDB-lite"/>
    </source>
</evidence>
<dbReference type="PANTHER" id="PTHR34796:SF1">
    <property type="entry name" value="EXPRESSED PROTEIN"/>
    <property type="match status" value="1"/>
</dbReference>
<dbReference type="OrthoDB" id="160968at2"/>
<name>A0A1Q4H5G1_9MYCO</name>
<keyword evidence="5" id="KW-1185">Reference proteome</keyword>
<evidence type="ECO:0000313" key="3">
    <source>
        <dbReference type="EMBL" id="PEG55425.1"/>
    </source>
</evidence>
<comment type="caution">
    <text evidence="3">The sequence shown here is derived from an EMBL/GenBank/DDBJ whole genome shotgun (WGS) entry which is preliminary data.</text>
</comment>
<evidence type="ECO:0000313" key="4">
    <source>
        <dbReference type="Proteomes" id="UP000191039"/>
    </source>
</evidence>
<feature type="compositionally biased region" description="Basic and acidic residues" evidence="1">
    <location>
        <begin position="1"/>
        <end position="24"/>
    </location>
</feature>
<dbReference type="SUPFAM" id="SSF140663">
    <property type="entry name" value="TTHA0068-like"/>
    <property type="match status" value="1"/>
</dbReference>
<sequence>MGTESGRDRDESGRPRNTRPRDALGRPLPYGAPGVPRIPDDLHLAPADSLAYAQDLLDRGQSFNAHEVLESAWKNGPDSERLLWQGLAQLAVGITHVRRGNLAGAAALLRRASSRLASVVPAPYGIDTAGLIAQADALADDLEAGREPSPDRLRISLTGTG</sequence>
<proteinExistence type="predicted"/>
<dbReference type="Proteomes" id="UP000220340">
    <property type="component" value="Unassembled WGS sequence"/>
</dbReference>
<dbReference type="InterPro" id="IPR005500">
    <property type="entry name" value="DUF309"/>
</dbReference>
<gene>
    <name evidence="2" type="ORF">BV510_14980</name>
    <name evidence="3" type="ORF">CRI78_05780</name>
</gene>
<dbReference type="RefSeq" id="WP_073859174.1">
    <property type="nucleotide sequence ID" value="NZ_BAAATC010000014.1"/>
</dbReference>
<dbReference type="Gene3D" id="1.10.3450.10">
    <property type="entry name" value="TTHA0068-like"/>
    <property type="match status" value="1"/>
</dbReference>
<organism evidence="3 5">
    <name type="scientific">Mycolicibacterium diernhoferi</name>
    <dbReference type="NCBI Taxonomy" id="1801"/>
    <lineage>
        <taxon>Bacteria</taxon>
        <taxon>Bacillati</taxon>
        <taxon>Actinomycetota</taxon>
        <taxon>Actinomycetes</taxon>
        <taxon>Mycobacteriales</taxon>
        <taxon>Mycobacteriaceae</taxon>
        <taxon>Mycolicibacterium</taxon>
    </lineage>
</organism>
<dbReference type="PANTHER" id="PTHR34796">
    <property type="entry name" value="EXPRESSED PROTEIN"/>
    <property type="match status" value="1"/>
</dbReference>
<protein>
    <submittedName>
        <fullName evidence="3">DUF309 domain-containing protein</fullName>
    </submittedName>
</protein>
<reference evidence="3 5" key="2">
    <citation type="submission" date="2017-10" db="EMBL/GenBank/DDBJ databases">
        <title>The new phylogeny of genus Mycobacterium.</title>
        <authorList>
            <person name="Tortoli E."/>
            <person name="Trovato A."/>
            <person name="Cirillo D.M."/>
        </authorList>
    </citation>
    <scope>NUCLEOTIDE SEQUENCE [LARGE SCALE GENOMIC DNA]</scope>
    <source>
        <strain evidence="3 5">IP141170001</strain>
    </source>
</reference>